<dbReference type="PANTHER" id="PTHR22916:SF3">
    <property type="entry name" value="UDP-GLCNAC:BETAGAL BETA-1,3-N-ACETYLGLUCOSAMINYLTRANSFERASE-LIKE PROTEIN 1"/>
    <property type="match status" value="1"/>
</dbReference>
<accession>B7B964</accession>
<keyword evidence="2" id="KW-0808">Transferase</keyword>
<gene>
    <name evidence="2" type="ORF">PRABACTJOHN_01567</name>
</gene>
<dbReference type="HOGENOM" id="CLU_074336_0_0_10"/>
<evidence type="ECO:0000313" key="3">
    <source>
        <dbReference type="Proteomes" id="UP000005510"/>
    </source>
</evidence>
<dbReference type="PANTHER" id="PTHR22916">
    <property type="entry name" value="GLYCOSYLTRANSFERASE"/>
    <property type="match status" value="1"/>
</dbReference>
<evidence type="ECO:0000259" key="1">
    <source>
        <dbReference type="Pfam" id="PF00535"/>
    </source>
</evidence>
<name>B7B964_9BACT</name>
<dbReference type="Gene3D" id="3.90.550.10">
    <property type="entry name" value="Spore Coat Polysaccharide Biosynthesis Protein SpsA, Chain A"/>
    <property type="match status" value="1"/>
</dbReference>
<dbReference type="GeneID" id="93407682"/>
<dbReference type="STRING" id="537006.PRABACTJOHN_01567"/>
<reference evidence="2 3" key="2">
    <citation type="submission" date="2008-10" db="EMBL/GenBank/DDBJ databases">
        <authorList>
            <person name="Fulton L."/>
            <person name="Clifton S."/>
            <person name="Fulton B."/>
            <person name="Xu J."/>
            <person name="Minx P."/>
            <person name="Pepin K.H."/>
            <person name="Johnson M."/>
            <person name="Bhonagiri V."/>
            <person name="Nash W.E."/>
            <person name="Mardis E.R."/>
            <person name="Wilson R.K."/>
        </authorList>
    </citation>
    <scope>NUCLEOTIDE SEQUENCE [LARGE SCALE GENOMIC DNA]</scope>
    <source>
        <strain evidence="2 3">DSM 18315</strain>
    </source>
</reference>
<keyword evidence="2" id="KW-0328">Glycosyltransferase</keyword>
<dbReference type="Pfam" id="PF00535">
    <property type="entry name" value="Glycos_transf_2"/>
    <property type="match status" value="1"/>
</dbReference>
<reference evidence="2 3" key="1">
    <citation type="submission" date="2008-10" db="EMBL/GenBank/DDBJ databases">
        <title>Draft genome sequence of Parabacteroides johnsonii (DSM 18315).</title>
        <authorList>
            <person name="Sudarsanam P."/>
            <person name="Ley R."/>
            <person name="Guruge J."/>
            <person name="Turnbaugh P.J."/>
            <person name="Mahowald M."/>
            <person name="Liep D."/>
            <person name="Gordon J."/>
        </authorList>
    </citation>
    <scope>NUCLEOTIDE SEQUENCE [LARGE SCALE GENOMIC DNA]</scope>
    <source>
        <strain evidence="2 3">DSM 18315</strain>
    </source>
</reference>
<dbReference type="GO" id="GO:0016758">
    <property type="term" value="F:hexosyltransferase activity"/>
    <property type="evidence" value="ECO:0007669"/>
    <property type="project" value="UniProtKB-ARBA"/>
</dbReference>
<dbReference type="RefSeq" id="WP_008148335.1">
    <property type="nucleotide sequence ID" value="NZ_CP102285.1"/>
</dbReference>
<dbReference type="SUPFAM" id="SSF53448">
    <property type="entry name" value="Nucleotide-diphospho-sugar transferases"/>
    <property type="match status" value="1"/>
</dbReference>
<feature type="domain" description="Glycosyltransferase 2-like" evidence="1">
    <location>
        <begin position="4"/>
        <end position="100"/>
    </location>
</feature>
<sequence length="289" mass="33928">MLVTIFTPTYNRAYILPDLYKSLCKQTCKDFEWLVVDDGSTDDTKSLFSKWENESDFPIHYVFVPNGGKHRAINYGAKIAEGELFFIVDSDDQLPKDSIFIICKEYNKVRGREDICGVCGLKAYFSGEKVGGEQRFDPFICNSLDFRYKYHIRGDMAEVFRTKVIREFPFPEIPDEKFCPEAVIFQRIASEYKFYYFYRKIYLCDYLLDGLTAKITRIRMQCPVASTICYSELTKSNISVSQKFRASVNYWRFWFCHTTNQKANIGVLWFISFPLGLVMHINDKRKQKI</sequence>
<evidence type="ECO:0000313" key="2">
    <source>
        <dbReference type="EMBL" id="EEC97032.1"/>
    </source>
</evidence>
<dbReference type="InterPro" id="IPR001173">
    <property type="entry name" value="Glyco_trans_2-like"/>
</dbReference>
<protein>
    <submittedName>
        <fullName evidence="2">Glycosyltransferase, group 2 family protein</fullName>
        <ecNumber evidence="2">2.4.-.-</ecNumber>
    </submittedName>
</protein>
<organism evidence="2 3">
    <name type="scientific">Parabacteroides johnsonii DSM 18315</name>
    <dbReference type="NCBI Taxonomy" id="537006"/>
    <lineage>
        <taxon>Bacteria</taxon>
        <taxon>Pseudomonadati</taxon>
        <taxon>Bacteroidota</taxon>
        <taxon>Bacteroidia</taxon>
        <taxon>Bacteroidales</taxon>
        <taxon>Tannerellaceae</taxon>
        <taxon>Parabacteroides</taxon>
    </lineage>
</organism>
<dbReference type="InterPro" id="IPR029044">
    <property type="entry name" value="Nucleotide-diphossugar_trans"/>
</dbReference>
<proteinExistence type="predicted"/>
<dbReference type="CDD" id="cd00761">
    <property type="entry name" value="Glyco_tranf_GTA_type"/>
    <property type="match status" value="1"/>
</dbReference>
<dbReference type="CAZy" id="GT2">
    <property type="family name" value="Glycosyltransferase Family 2"/>
</dbReference>
<dbReference type="AlphaFoldDB" id="B7B964"/>
<comment type="caution">
    <text evidence="2">The sequence shown here is derived from an EMBL/GenBank/DDBJ whole genome shotgun (WGS) entry which is preliminary data.</text>
</comment>
<dbReference type="Proteomes" id="UP000005510">
    <property type="component" value="Unassembled WGS sequence"/>
</dbReference>
<dbReference type="EC" id="2.4.-.-" evidence="2"/>
<dbReference type="EMBL" id="ABYH01000156">
    <property type="protein sequence ID" value="EEC97032.1"/>
    <property type="molecule type" value="Genomic_DNA"/>
</dbReference>